<sequence>MQCSRVCVAAVVMVAWDGVRWVIILILTRHDFDFDVLDTGYNVRSACGILWVVLEPGSISIEYVRIQVFLAGKVIVLIVTGLSKLLCPRSKLMADFSFGASIGERHLDEGDPGGELCIRWPAKNHAIPSEKNQPVTIALSKVNPQKDPTQLQFLDNIIAKLNYKNCTDKGKDTDIWPCGGCFKLPTNLKPGNVVLQWRWKLNSNEFYTSCADLKIEALSITAPTVGIPSKTTSTSQTPTSASSSPSDSHTPTLASSAPSASPISTSPSPIAIPF</sequence>
<feature type="compositionally biased region" description="Low complexity" evidence="1">
    <location>
        <begin position="228"/>
        <end position="274"/>
    </location>
</feature>
<keyword evidence="2" id="KW-1133">Transmembrane helix</keyword>
<proteinExistence type="predicted"/>
<feature type="region of interest" description="Disordered" evidence="1">
    <location>
        <begin position="226"/>
        <end position="274"/>
    </location>
</feature>
<dbReference type="AlphaFoldDB" id="A0A9P6FAG1"/>
<gene>
    <name evidence="3" type="ORF">EC957_009398</name>
</gene>
<evidence type="ECO:0000313" key="4">
    <source>
        <dbReference type="Proteomes" id="UP000723463"/>
    </source>
</evidence>
<protein>
    <recommendedName>
        <fullName evidence="5">Chitin-binding type-4 domain-containing protein</fullName>
    </recommendedName>
</protein>
<keyword evidence="2" id="KW-0472">Membrane</keyword>
<dbReference type="Gene3D" id="2.70.50.70">
    <property type="match status" value="1"/>
</dbReference>
<name>A0A9P6FAG1_9FUNG</name>
<feature type="transmembrane region" description="Helical" evidence="2">
    <location>
        <begin position="7"/>
        <end position="27"/>
    </location>
</feature>
<dbReference type="EMBL" id="JAAAXW010000051">
    <property type="protein sequence ID" value="KAF9546793.1"/>
    <property type="molecule type" value="Genomic_DNA"/>
</dbReference>
<evidence type="ECO:0008006" key="5">
    <source>
        <dbReference type="Google" id="ProtNLM"/>
    </source>
</evidence>
<comment type="caution">
    <text evidence="3">The sequence shown here is derived from an EMBL/GenBank/DDBJ whole genome shotgun (WGS) entry which is preliminary data.</text>
</comment>
<feature type="transmembrane region" description="Helical" evidence="2">
    <location>
        <begin position="66"/>
        <end position="87"/>
    </location>
</feature>
<organism evidence="3 4">
    <name type="scientific">Mortierella hygrophila</name>
    <dbReference type="NCBI Taxonomy" id="979708"/>
    <lineage>
        <taxon>Eukaryota</taxon>
        <taxon>Fungi</taxon>
        <taxon>Fungi incertae sedis</taxon>
        <taxon>Mucoromycota</taxon>
        <taxon>Mortierellomycotina</taxon>
        <taxon>Mortierellomycetes</taxon>
        <taxon>Mortierellales</taxon>
        <taxon>Mortierellaceae</taxon>
        <taxon>Mortierella</taxon>
    </lineage>
</organism>
<accession>A0A9P6FAG1</accession>
<reference evidence="3" key="1">
    <citation type="journal article" date="2020" name="Fungal Divers.">
        <title>Resolving the Mortierellaceae phylogeny through synthesis of multi-gene phylogenetics and phylogenomics.</title>
        <authorList>
            <person name="Vandepol N."/>
            <person name="Liber J."/>
            <person name="Desiro A."/>
            <person name="Na H."/>
            <person name="Kennedy M."/>
            <person name="Barry K."/>
            <person name="Grigoriev I.V."/>
            <person name="Miller A.N."/>
            <person name="O'Donnell K."/>
            <person name="Stajich J.E."/>
            <person name="Bonito G."/>
        </authorList>
    </citation>
    <scope>NUCLEOTIDE SEQUENCE</scope>
    <source>
        <strain evidence="3">NRRL 2591</strain>
    </source>
</reference>
<evidence type="ECO:0000313" key="3">
    <source>
        <dbReference type="EMBL" id="KAF9546793.1"/>
    </source>
</evidence>
<dbReference type="PANTHER" id="PTHR35559:SF1">
    <property type="entry name" value="CHITIN-BINDING TYPE-4 DOMAIN-CONTAINING PROTEIN"/>
    <property type="match status" value="1"/>
</dbReference>
<dbReference type="PANTHER" id="PTHR35559">
    <property type="entry name" value="CHITIN-BINDING TYPE-4 DOMAIN-CONTAINING PROTEIN"/>
    <property type="match status" value="1"/>
</dbReference>
<evidence type="ECO:0000256" key="2">
    <source>
        <dbReference type="SAM" id="Phobius"/>
    </source>
</evidence>
<keyword evidence="2" id="KW-0812">Transmembrane</keyword>
<keyword evidence="4" id="KW-1185">Reference proteome</keyword>
<evidence type="ECO:0000256" key="1">
    <source>
        <dbReference type="SAM" id="MobiDB-lite"/>
    </source>
</evidence>
<dbReference type="Proteomes" id="UP000723463">
    <property type="component" value="Unassembled WGS sequence"/>
</dbReference>